<keyword evidence="3" id="KW-0444">Lipid biosynthesis</keyword>
<evidence type="ECO:0000256" key="3">
    <source>
        <dbReference type="ARBA" id="ARBA00022516"/>
    </source>
</evidence>
<dbReference type="EC" id="4.1.1.33" evidence="2"/>
<proteinExistence type="inferred from homology"/>
<evidence type="ECO:0000313" key="10">
    <source>
        <dbReference type="EMBL" id="EGC70386.1"/>
    </source>
</evidence>
<evidence type="ECO:0000259" key="9">
    <source>
        <dbReference type="Pfam" id="PF22700"/>
    </source>
</evidence>
<comment type="similarity">
    <text evidence="1">Belongs to the diphosphomevalonate decarboxylase family.</text>
</comment>
<dbReference type="GO" id="GO:0004163">
    <property type="term" value="F:diphosphomevalonate decarboxylase activity"/>
    <property type="evidence" value="ECO:0007669"/>
    <property type="project" value="UniProtKB-EC"/>
</dbReference>
<dbReference type="HOGENOM" id="CLU_040369_0_0_9"/>
<dbReference type="Gene3D" id="3.30.70.890">
    <property type="entry name" value="GHMP kinase, C-terminal domain"/>
    <property type="match status" value="1"/>
</dbReference>
<gene>
    <name evidence="10" type="primary">mvaD</name>
    <name evidence="10" type="ORF">HMPREF9087_1120</name>
</gene>
<evidence type="ECO:0000256" key="1">
    <source>
        <dbReference type="ARBA" id="ARBA00008831"/>
    </source>
</evidence>
<accession>F0EI78</accession>
<keyword evidence="4" id="KW-0547">Nucleotide-binding</keyword>
<dbReference type="PIRSF" id="PIRSF015950">
    <property type="entry name" value="Mev_P_decrbx"/>
    <property type="match status" value="1"/>
</dbReference>
<dbReference type="InterPro" id="IPR041431">
    <property type="entry name" value="Mvd1_C"/>
</dbReference>
<dbReference type="GO" id="GO:0005524">
    <property type="term" value="F:ATP binding"/>
    <property type="evidence" value="ECO:0007669"/>
    <property type="project" value="UniProtKB-KW"/>
</dbReference>
<dbReference type="PANTHER" id="PTHR10977:SF3">
    <property type="entry name" value="DIPHOSPHOMEVALONATE DECARBOXYLASE"/>
    <property type="match status" value="1"/>
</dbReference>
<dbReference type="Gene3D" id="3.30.230.10">
    <property type="match status" value="1"/>
</dbReference>
<dbReference type="SUPFAM" id="SSF55060">
    <property type="entry name" value="GHMP Kinase, C-terminal domain"/>
    <property type="match status" value="1"/>
</dbReference>
<feature type="domain" description="Mvd1 C-terminal" evidence="8">
    <location>
        <begin position="180"/>
        <end position="315"/>
    </location>
</feature>
<dbReference type="NCBIfam" id="TIGR01240">
    <property type="entry name" value="mevDPdecarb"/>
    <property type="match status" value="1"/>
</dbReference>
<dbReference type="InterPro" id="IPR005935">
    <property type="entry name" value="Mev_decarb"/>
</dbReference>
<evidence type="ECO:0000256" key="7">
    <source>
        <dbReference type="ARBA" id="ARBA00023239"/>
    </source>
</evidence>
<keyword evidence="5" id="KW-0067">ATP-binding</keyword>
<evidence type="ECO:0000256" key="5">
    <source>
        <dbReference type="ARBA" id="ARBA00022840"/>
    </source>
</evidence>
<dbReference type="SUPFAM" id="SSF54211">
    <property type="entry name" value="Ribosomal protein S5 domain 2-like"/>
    <property type="match status" value="1"/>
</dbReference>
<dbReference type="Proteomes" id="UP000004835">
    <property type="component" value="Unassembled WGS sequence"/>
</dbReference>
<dbReference type="InterPro" id="IPR029765">
    <property type="entry name" value="Mev_diP_decarb"/>
</dbReference>
<organism evidence="10 11">
    <name type="scientific">Enterococcus casseliflavus ATCC 12755</name>
    <dbReference type="NCBI Taxonomy" id="888066"/>
    <lineage>
        <taxon>Bacteria</taxon>
        <taxon>Bacillati</taxon>
        <taxon>Bacillota</taxon>
        <taxon>Bacilli</taxon>
        <taxon>Lactobacillales</taxon>
        <taxon>Enterococcaceae</taxon>
        <taxon>Enterococcus</taxon>
    </lineage>
</organism>
<dbReference type="InterPro" id="IPR036554">
    <property type="entry name" value="GHMP_kinase_C_sf"/>
</dbReference>
<comment type="caution">
    <text evidence="10">The sequence shown here is derived from an EMBL/GenBank/DDBJ whole genome shotgun (WGS) entry which is preliminary data.</text>
</comment>
<dbReference type="Pfam" id="PF22700">
    <property type="entry name" value="MVD-like_N"/>
    <property type="match status" value="1"/>
</dbReference>
<dbReference type="FunFam" id="3.30.230.10:FF:000072">
    <property type="entry name" value="Diphosphomevalonate decarboxylase"/>
    <property type="match status" value="1"/>
</dbReference>
<dbReference type="EMBL" id="AEWT01000009">
    <property type="protein sequence ID" value="EGC70386.1"/>
    <property type="molecule type" value="Genomic_DNA"/>
</dbReference>
<sequence length="334" mass="36582">MNMYKGKARAYTNIALIKYWGKQDETFILPMNNSLSLTLDAFYTETTVAFSPDFPQDCFTLDGVVQTDVATKKVADFLDLVRKKADCPWYATVESQNFVPTAAGLASSASGLAALAGACSEALDLNLSEQELSRLARRGSGSACRSIYGGFAEWHQGTDETSFATQVPSNGWEEELSMIFILINAQAKEVSSREGMRRTVETSSFYPGWLTATATDLVKMKQAIAEKDFTALGETTEANALKMHGTTLAAEPPFTYWSSESLRAMECVRMLRKKGLACYFTMDAGPNVKVLCQKQEEQTILRELSAHFASEQLVTAHAGKGLAFLPVEESSAIN</sequence>
<dbReference type="InterPro" id="IPR053859">
    <property type="entry name" value="MVD-like_N"/>
</dbReference>
<keyword evidence="6" id="KW-0443">Lipid metabolism</keyword>
<dbReference type="GO" id="GO:0019287">
    <property type="term" value="P:isopentenyl diphosphate biosynthetic process, mevalonate pathway"/>
    <property type="evidence" value="ECO:0007669"/>
    <property type="project" value="InterPro"/>
</dbReference>
<evidence type="ECO:0000256" key="6">
    <source>
        <dbReference type="ARBA" id="ARBA00023098"/>
    </source>
</evidence>
<evidence type="ECO:0000256" key="2">
    <source>
        <dbReference type="ARBA" id="ARBA00012296"/>
    </source>
</evidence>
<dbReference type="InterPro" id="IPR014721">
    <property type="entry name" value="Ribsml_uS5_D2-typ_fold_subgr"/>
</dbReference>
<dbReference type="PANTHER" id="PTHR10977">
    <property type="entry name" value="DIPHOSPHOMEVALONATE DECARBOXYLASE"/>
    <property type="match status" value="1"/>
</dbReference>
<name>F0EI78_ENTCA</name>
<evidence type="ECO:0000313" key="11">
    <source>
        <dbReference type="Proteomes" id="UP000004835"/>
    </source>
</evidence>
<feature type="domain" description="Diphosphomevalonate decarboxylase-like N-terminal" evidence="9">
    <location>
        <begin position="10"/>
        <end position="163"/>
    </location>
</feature>
<dbReference type="AlphaFoldDB" id="F0EI78"/>
<keyword evidence="7 10" id="KW-0456">Lyase</keyword>
<dbReference type="Pfam" id="PF18376">
    <property type="entry name" value="MDD_C"/>
    <property type="match status" value="1"/>
</dbReference>
<evidence type="ECO:0000256" key="4">
    <source>
        <dbReference type="ARBA" id="ARBA00022741"/>
    </source>
</evidence>
<dbReference type="InterPro" id="IPR020568">
    <property type="entry name" value="Ribosomal_Su5_D2-typ_SF"/>
</dbReference>
<evidence type="ECO:0000259" key="8">
    <source>
        <dbReference type="Pfam" id="PF18376"/>
    </source>
</evidence>
<dbReference type="GO" id="GO:0005829">
    <property type="term" value="C:cytosol"/>
    <property type="evidence" value="ECO:0007669"/>
    <property type="project" value="InterPro"/>
</dbReference>
<protein>
    <recommendedName>
        <fullName evidence="2">diphosphomevalonate decarboxylase</fullName>
        <ecNumber evidence="2">4.1.1.33</ecNumber>
    </recommendedName>
</protein>
<reference evidence="10 11" key="1">
    <citation type="submission" date="2011-01" db="EMBL/GenBank/DDBJ databases">
        <authorList>
            <person name="Muzny D."/>
            <person name="Qin X."/>
            <person name="Deng J."/>
            <person name="Jiang H."/>
            <person name="Liu Y."/>
            <person name="Qu J."/>
            <person name="Song X.-Z."/>
            <person name="Zhang L."/>
            <person name="Thornton R."/>
            <person name="Coyle M."/>
            <person name="Francisco L."/>
            <person name="Jackson L."/>
            <person name="Javaid M."/>
            <person name="Korchina V."/>
            <person name="Kovar C."/>
            <person name="Mata R."/>
            <person name="Mathew T."/>
            <person name="Ngo R."/>
            <person name="Nguyen L."/>
            <person name="Nguyen N."/>
            <person name="Okwuonu G."/>
            <person name="Ongeri F."/>
            <person name="Pham C."/>
            <person name="Simmons D."/>
            <person name="Wilczek-Boney K."/>
            <person name="Hale W."/>
            <person name="Jakkamsetti A."/>
            <person name="Pham P."/>
            <person name="Ruth R."/>
            <person name="San Lucas F."/>
            <person name="Warren J."/>
            <person name="Zhang J."/>
            <person name="Zhao Z."/>
            <person name="Zhou C."/>
            <person name="Zhu D."/>
            <person name="Lee S."/>
            <person name="Bess C."/>
            <person name="Blankenburg K."/>
            <person name="Forbes L."/>
            <person name="Fu Q."/>
            <person name="Gubbala S."/>
            <person name="Hirani K."/>
            <person name="Jayaseelan J.C."/>
            <person name="Lara F."/>
            <person name="Munidasa M."/>
            <person name="Palculict T."/>
            <person name="Patil S."/>
            <person name="Pu L.-L."/>
            <person name="Saada N."/>
            <person name="Tang L."/>
            <person name="Weissenberger G."/>
            <person name="Zhu Y."/>
            <person name="Hemphill L."/>
            <person name="Shang Y."/>
            <person name="Youmans B."/>
            <person name="Ayvaz T."/>
            <person name="Ross M."/>
            <person name="Santibanez J."/>
            <person name="Aqrawi P."/>
            <person name="Gross S."/>
            <person name="Joshi V."/>
            <person name="Fowler G."/>
            <person name="Nazareth L."/>
            <person name="Reid J."/>
            <person name="Worley K."/>
            <person name="Petrosino J."/>
            <person name="Highlander S."/>
            <person name="Gibbs R."/>
        </authorList>
    </citation>
    <scope>NUCLEOTIDE SEQUENCE [LARGE SCALE GENOMIC DNA]</scope>
    <source>
        <strain evidence="10 11">ATCC 12755</strain>
    </source>
</reference>